<dbReference type="SUPFAM" id="SSF54862">
    <property type="entry name" value="4Fe-4S ferredoxins"/>
    <property type="match status" value="1"/>
</dbReference>
<evidence type="ECO:0000313" key="8">
    <source>
        <dbReference type="Proteomes" id="UP000019140"/>
    </source>
</evidence>
<keyword evidence="4" id="KW-0408">Iron</keyword>
<gene>
    <name evidence="7" type="ORF">ETSY2_35230</name>
</gene>
<reference evidence="7 8" key="1">
    <citation type="journal article" date="2014" name="Nature">
        <title>An environmental bacterial taxon with a large and distinct metabolic repertoire.</title>
        <authorList>
            <person name="Wilson M.C."/>
            <person name="Mori T."/>
            <person name="Ruckert C."/>
            <person name="Uria A.R."/>
            <person name="Helf M.J."/>
            <person name="Takada K."/>
            <person name="Gernert C."/>
            <person name="Steffens U.A."/>
            <person name="Heycke N."/>
            <person name="Schmitt S."/>
            <person name="Rinke C."/>
            <person name="Helfrich E.J."/>
            <person name="Brachmann A.O."/>
            <person name="Gurgui C."/>
            <person name="Wakimoto T."/>
            <person name="Kracht M."/>
            <person name="Crusemann M."/>
            <person name="Hentschel U."/>
            <person name="Abe I."/>
            <person name="Matsunaga S."/>
            <person name="Kalinowski J."/>
            <person name="Takeyama H."/>
            <person name="Piel J."/>
        </authorList>
    </citation>
    <scope>NUCLEOTIDE SEQUENCE [LARGE SCALE GENOMIC DNA]</scope>
    <source>
        <strain evidence="8">TSY2</strain>
    </source>
</reference>
<evidence type="ECO:0000256" key="1">
    <source>
        <dbReference type="ARBA" id="ARBA00022485"/>
    </source>
</evidence>
<evidence type="ECO:0000256" key="2">
    <source>
        <dbReference type="ARBA" id="ARBA00022723"/>
    </source>
</evidence>
<dbReference type="PANTHER" id="PTHR32479:SF17">
    <property type="entry name" value="GLYCOLATE OXIDASE IRON-SULFUR SUBUNIT"/>
    <property type="match status" value="1"/>
</dbReference>
<dbReference type="PIRSF" id="PIRSF000139">
    <property type="entry name" value="Glc_ox_4Fe-4S"/>
    <property type="match status" value="1"/>
</dbReference>
<keyword evidence="1" id="KW-0004">4Fe-4S</keyword>
<dbReference type="HOGENOM" id="CLU_755477_0_0_7"/>
<protein>
    <recommendedName>
        <fullName evidence="6">Cysteine-rich domain-containing protein</fullName>
    </recommendedName>
</protein>
<dbReference type="InterPro" id="IPR004017">
    <property type="entry name" value="Cys_rich_dom"/>
</dbReference>
<dbReference type="InterPro" id="IPR012257">
    <property type="entry name" value="Glc_ox_4Fe-4S"/>
</dbReference>
<proteinExistence type="predicted"/>
<dbReference type="EMBL" id="AZHX01001511">
    <property type="protein sequence ID" value="ETX02601.1"/>
    <property type="molecule type" value="Genomic_DNA"/>
</dbReference>
<dbReference type="PROSITE" id="PS00198">
    <property type="entry name" value="4FE4S_FER_1"/>
    <property type="match status" value="1"/>
</dbReference>
<dbReference type="InterPro" id="IPR017900">
    <property type="entry name" value="4Fe4S_Fe_S_CS"/>
</dbReference>
<dbReference type="Proteomes" id="UP000019140">
    <property type="component" value="Unassembled WGS sequence"/>
</dbReference>
<dbReference type="AlphaFoldDB" id="W4LXX2"/>
<evidence type="ECO:0000256" key="3">
    <source>
        <dbReference type="ARBA" id="ARBA00022737"/>
    </source>
</evidence>
<dbReference type="Pfam" id="PF02754">
    <property type="entry name" value="CCG"/>
    <property type="match status" value="2"/>
</dbReference>
<keyword evidence="2" id="KW-0479">Metal-binding</keyword>
<dbReference type="GO" id="GO:0016491">
    <property type="term" value="F:oxidoreductase activity"/>
    <property type="evidence" value="ECO:0007669"/>
    <property type="project" value="UniProtKB-ARBA"/>
</dbReference>
<organism evidence="7 8">
    <name type="scientific">Candidatus Entotheonella gemina</name>
    <dbReference type="NCBI Taxonomy" id="1429439"/>
    <lineage>
        <taxon>Bacteria</taxon>
        <taxon>Pseudomonadati</taxon>
        <taxon>Nitrospinota/Tectimicrobiota group</taxon>
        <taxon>Candidatus Tectimicrobiota</taxon>
        <taxon>Candidatus Entotheonellia</taxon>
        <taxon>Candidatus Entotheonellales</taxon>
        <taxon>Candidatus Entotheonellaceae</taxon>
        <taxon>Candidatus Entotheonella</taxon>
    </lineage>
</organism>
<comment type="caution">
    <text evidence="7">The sequence shown here is derived from an EMBL/GenBank/DDBJ whole genome shotgun (WGS) entry which is preliminary data.</text>
</comment>
<evidence type="ECO:0000259" key="6">
    <source>
        <dbReference type="Pfam" id="PF02754"/>
    </source>
</evidence>
<dbReference type="GO" id="GO:0051539">
    <property type="term" value="F:4 iron, 4 sulfur cluster binding"/>
    <property type="evidence" value="ECO:0007669"/>
    <property type="project" value="UniProtKB-KW"/>
</dbReference>
<feature type="domain" description="Cysteine-rich" evidence="6">
    <location>
        <begin position="124"/>
        <end position="207"/>
    </location>
</feature>
<dbReference type="PANTHER" id="PTHR32479">
    <property type="entry name" value="GLYCOLATE OXIDASE IRON-SULFUR SUBUNIT"/>
    <property type="match status" value="1"/>
</dbReference>
<dbReference type="GO" id="GO:0046872">
    <property type="term" value="F:metal ion binding"/>
    <property type="evidence" value="ECO:0007669"/>
    <property type="project" value="UniProtKB-KW"/>
</dbReference>
<keyword evidence="8" id="KW-1185">Reference proteome</keyword>
<dbReference type="PATRIC" id="fig|1429439.4.peg.5958"/>
<feature type="domain" description="Cysteine-rich" evidence="6">
    <location>
        <begin position="253"/>
        <end position="338"/>
    </location>
</feature>
<evidence type="ECO:0000256" key="4">
    <source>
        <dbReference type="ARBA" id="ARBA00023004"/>
    </source>
</evidence>
<accession>W4LXX2</accession>
<evidence type="ECO:0000313" key="7">
    <source>
        <dbReference type="EMBL" id="ETX02601.1"/>
    </source>
</evidence>
<name>W4LXX2_9BACT</name>
<evidence type="ECO:0000256" key="5">
    <source>
        <dbReference type="ARBA" id="ARBA00023014"/>
    </source>
</evidence>
<keyword evidence="5" id="KW-0411">Iron-sulfur</keyword>
<sequence length="366" mass="41258">MYLCLDCRACETACPSHVEFGDLMERARGQIERHIPRTWQERWLRRLVFAHLFPYPRRLELMFQGLKVYQRSGLQALVRRLGLFKLMPERLGQMEAMTPQLPSRAFTRSVPDVIQGQAPVTKRVGFFSGCVMNLFQADIHHASSRVLQANGCDIWTCKQQVCCGALHMHAGERDLARDLARRNIDAFEQQNVDVIINNAAGCGAQLKTYGELLEADPAYAERAKQFSTKVQDIAEFLAQEPLRGPLGSVPKRVAYDDPCHLVHAQRIRQQPRDLLSQVPGLELIPFTDAEFCCGAAGIYNLTHHDMSMRILERKMEHLQAASPDVIATGNPGCMMQLQTGVQQAQLDIPVVHPMTLLDEAYRAAPE</sequence>
<feature type="non-terminal residue" evidence="7">
    <location>
        <position position="1"/>
    </location>
</feature>
<keyword evidence="3" id="KW-0677">Repeat</keyword>